<keyword evidence="7" id="KW-1185">Reference proteome</keyword>
<dbReference type="InterPro" id="IPR000524">
    <property type="entry name" value="Tscrpt_reg_HTH_GntR"/>
</dbReference>
<evidence type="ECO:0000313" key="7">
    <source>
        <dbReference type="Proteomes" id="UP001332192"/>
    </source>
</evidence>
<dbReference type="InterPro" id="IPR036388">
    <property type="entry name" value="WH-like_DNA-bd_sf"/>
</dbReference>
<proteinExistence type="predicted"/>
<reference evidence="6 7" key="1">
    <citation type="journal article" date="2024" name="Front. Microbiol.">
        <title>Novel thermophilic genera Geochorda gen. nov. and Carboxydochorda gen. nov. from the deep terrestrial subsurface reveal the ecophysiological diversity in the class Limnochordia.</title>
        <authorList>
            <person name="Karnachuk O.V."/>
            <person name="Lukina A.P."/>
            <person name="Avakyan M.R."/>
            <person name="Kadnikov V.V."/>
            <person name="Begmatov S."/>
            <person name="Beletsky A.V."/>
            <person name="Vlasova K.G."/>
            <person name="Novikov A.A."/>
            <person name="Shcherbakova V.A."/>
            <person name="Mardanov A.V."/>
            <person name="Ravin N.V."/>
        </authorList>
    </citation>
    <scope>NUCLEOTIDE SEQUENCE [LARGE SCALE GENOMIC DNA]</scope>
    <source>
        <strain evidence="6 7">L945</strain>
    </source>
</reference>
<evidence type="ECO:0000259" key="5">
    <source>
        <dbReference type="PROSITE" id="PS50949"/>
    </source>
</evidence>
<dbReference type="SUPFAM" id="SSF46785">
    <property type="entry name" value="Winged helix' DNA-binding domain"/>
    <property type="match status" value="1"/>
</dbReference>
<sequence length="258" mass="28668">MPGPLSPLKLDNYKPLRELVFEALREAIISGALPPGERLMEVQLADELGVSRTPVREAIRKLEHDGFVVMIPRKGAYVADISLKDVAEIFDVRKALEALAAQLAAERASDEDLERTERVLVEYDACINQGDITRLIEVDTRFHEAIYQMAGNSRLKQMLSLLSEQVMRYRTMTLSHGPRMRRALEEHRRIVEAIAARDGEKASRLARDHIESAENALMELIARSGKDQGQGMPPGAHGRRTVAARGGEEGGGDDEHAL</sequence>
<dbReference type="SMART" id="SM00895">
    <property type="entry name" value="FCD"/>
    <property type="match status" value="1"/>
</dbReference>
<dbReference type="Proteomes" id="UP001332192">
    <property type="component" value="Chromosome"/>
</dbReference>
<dbReference type="PANTHER" id="PTHR43537:SF24">
    <property type="entry name" value="GLUCONATE OPERON TRANSCRIPTIONAL REPRESSOR"/>
    <property type="match status" value="1"/>
</dbReference>
<dbReference type="InterPro" id="IPR000485">
    <property type="entry name" value="AsnC-type_HTH_dom"/>
</dbReference>
<evidence type="ECO:0000313" key="6">
    <source>
        <dbReference type="EMBL" id="WRP17051.1"/>
    </source>
</evidence>
<keyword evidence="3" id="KW-0804">Transcription</keyword>
<evidence type="ECO:0000256" key="3">
    <source>
        <dbReference type="ARBA" id="ARBA00023163"/>
    </source>
</evidence>
<dbReference type="SMART" id="SM00345">
    <property type="entry name" value="HTH_GNTR"/>
    <property type="match status" value="1"/>
</dbReference>
<feature type="region of interest" description="Disordered" evidence="4">
    <location>
        <begin position="225"/>
        <end position="258"/>
    </location>
</feature>
<name>A0ABZ1BW81_9FIRM</name>
<evidence type="ECO:0000256" key="2">
    <source>
        <dbReference type="ARBA" id="ARBA00023125"/>
    </source>
</evidence>
<keyword evidence="2" id="KW-0238">DNA-binding</keyword>
<dbReference type="CDD" id="cd07377">
    <property type="entry name" value="WHTH_GntR"/>
    <property type="match status" value="1"/>
</dbReference>
<gene>
    <name evidence="6" type="ORF">U7230_13330</name>
</gene>
<evidence type="ECO:0000256" key="1">
    <source>
        <dbReference type="ARBA" id="ARBA00023015"/>
    </source>
</evidence>
<dbReference type="PROSITE" id="PS50949">
    <property type="entry name" value="HTH_GNTR"/>
    <property type="match status" value="1"/>
</dbReference>
<dbReference type="PRINTS" id="PR00035">
    <property type="entry name" value="HTHGNTR"/>
</dbReference>
<dbReference type="PRINTS" id="PR00033">
    <property type="entry name" value="HTHASNC"/>
</dbReference>
<feature type="domain" description="HTH gntR-type" evidence="5">
    <location>
        <begin position="14"/>
        <end position="81"/>
    </location>
</feature>
<accession>A0ABZ1BW81</accession>
<dbReference type="Gene3D" id="1.20.120.530">
    <property type="entry name" value="GntR ligand-binding domain-like"/>
    <property type="match status" value="1"/>
</dbReference>
<dbReference type="SUPFAM" id="SSF48008">
    <property type="entry name" value="GntR ligand-binding domain-like"/>
    <property type="match status" value="1"/>
</dbReference>
<dbReference type="InterPro" id="IPR008920">
    <property type="entry name" value="TF_FadR/GntR_C"/>
</dbReference>
<dbReference type="InterPro" id="IPR011711">
    <property type="entry name" value="GntR_C"/>
</dbReference>
<dbReference type="RefSeq" id="WP_324716323.1">
    <property type="nucleotide sequence ID" value="NZ_CP141615.1"/>
</dbReference>
<keyword evidence="1" id="KW-0805">Transcription regulation</keyword>
<dbReference type="EMBL" id="CP141615">
    <property type="protein sequence ID" value="WRP17051.1"/>
    <property type="molecule type" value="Genomic_DNA"/>
</dbReference>
<organism evidence="6 7">
    <name type="scientific">Carboxydichorda subterranea</name>
    <dbReference type="NCBI Taxonomy" id="3109565"/>
    <lineage>
        <taxon>Bacteria</taxon>
        <taxon>Bacillati</taxon>
        <taxon>Bacillota</taxon>
        <taxon>Limnochordia</taxon>
        <taxon>Limnochordales</taxon>
        <taxon>Geochordaceae</taxon>
        <taxon>Carboxydichorda</taxon>
    </lineage>
</organism>
<dbReference type="Pfam" id="PF07729">
    <property type="entry name" value="FCD"/>
    <property type="match status" value="1"/>
</dbReference>
<dbReference type="Gene3D" id="1.10.10.10">
    <property type="entry name" value="Winged helix-like DNA-binding domain superfamily/Winged helix DNA-binding domain"/>
    <property type="match status" value="1"/>
</dbReference>
<dbReference type="Pfam" id="PF00392">
    <property type="entry name" value="GntR"/>
    <property type="match status" value="1"/>
</dbReference>
<protein>
    <submittedName>
        <fullName evidence="6">GntR family transcriptional regulator</fullName>
    </submittedName>
</protein>
<evidence type="ECO:0000256" key="4">
    <source>
        <dbReference type="SAM" id="MobiDB-lite"/>
    </source>
</evidence>
<dbReference type="PANTHER" id="PTHR43537">
    <property type="entry name" value="TRANSCRIPTIONAL REGULATOR, GNTR FAMILY"/>
    <property type="match status" value="1"/>
</dbReference>
<dbReference type="InterPro" id="IPR036390">
    <property type="entry name" value="WH_DNA-bd_sf"/>
</dbReference>